<organism evidence="4">
    <name type="scientific">Brachypodium distachyon</name>
    <name type="common">Purple false brome</name>
    <name type="synonym">Trachynia distachya</name>
    <dbReference type="NCBI Taxonomy" id="15368"/>
    <lineage>
        <taxon>Eukaryota</taxon>
        <taxon>Viridiplantae</taxon>
        <taxon>Streptophyta</taxon>
        <taxon>Embryophyta</taxon>
        <taxon>Tracheophyta</taxon>
        <taxon>Spermatophyta</taxon>
        <taxon>Magnoliopsida</taxon>
        <taxon>Liliopsida</taxon>
        <taxon>Poales</taxon>
        <taxon>Poaceae</taxon>
        <taxon>BOP clade</taxon>
        <taxon>Pooideae</taxon>
        <taxon>Stipodae</taxon>
        <taxon>Brachypodieae</taxon>
        <taxon>Brachypodium</taxon>
    </lineage>
</organism>
<dbReference type="Gramene" id="PNT65925">
    <property type="protein sequence ID" value="PNT65925"/>
    <property type="gene ID" value="BRADI_3g04517v3"/>
</dbReference>
<dbReference type="Gene3D" id="1.25.70.10">
    <property type="entry name" value="Transcription termination factor 3, mitochondrial"/>
    <property type="match status" value="1"/>
</dbReference>
<dbReference type="FunFam" id="1.25.70.10:FF:000001">
    <property type="entry name" value="Mitochondrial transcription termination factor-like"/>
    <property type="match status" value="1"/>
</dbReference>
<dbReference type="EnsemblPlants" id="PNT65925">
    <property type="protein sequence ID" value="PNT65925"/>
    <property type="gene ID" value="BRADI_3g04517v3"/>
</dbReference>
<dbReference type="GO" id="GO:0009658">
    <property type="term" value="P:chloroplast organization"/>
    <property type="evidence" value="ECO:0000318"/>
    <property type="project" value="GO_Central"/>
</dbReference>
<dbReference type="STRING" id="15368.I1HXF6"/>
<dbReference type="OrthoDB" id="785478at2759"/>
<keyword evidence="3" id="KW-0809">Transit peptide</keyword>
<proteinExistence type="inferred from homology"/>
<reference evidence="5" key="3">
    <citation type="submission" date="2018-08" db="UniProtKB">
        <authorList>
            <consortium name="EnsemblPlants"/>
        </authorList>
    </citation>
    <scope>IDENTIFICATION</scope>
    <source>
        <strain evidence="5">cv. Bd21</strain>
    </source>
</reference>
<reference evidence="4 5" key="1">
    <citation type="journal article" date="2010" name="Nature">
        <title>Genome sequencing and analysis of the model grass Brachypodium distachyon.</title>
        <authorList>
            <consortium name="International Brachypodium Initiative"/>
        </authorList>
    </citation>
    <scope>NUCLEOTIDE SEQUENCE [LARGE SCALE GENOMIC DNA]</scope>
    <source>
        <strain evidence="4 5">Bd21</strain>
    </source>
</reference>
<dbReference type="Pfam" id="PF02536">
    <property type="entry name" value="mTERF"/>
    <property type="match status" value="1"/>
</dbReference>
<evidence type="ECO:0000313" key="5">
    <source>
        <dbReference type="EnsemblPlants" id="KQJ93425"/>
    </source>
</evidence>
<dbReference type="PANTHER" id="PTHR13068:SF111">
    <property type="match status" value="1"/>
</dbReference>
<keyword evidence="2" id="KW-0806">Transcription termination</keyword>
<dbReference type="EMBL" id="CM000882">
    <property type="protein sequence ID" value="PNT65925.1"/>
    <property type="molecule type" value="Genomic_DNA"/>
</dbReference>
<evidence type="ECO:0000256" key="1">
    <source>
        <dbReference type="ARBA" id="ARBA00007692"/>
    </source>
</evidence>
<dbReference type="KEGG" id="bdi:100840237"/>
<dbReference type="GO" id="GO:0003676">
    <property type="term" value="F:nucleic acid binding"/>
    <property type="evidence" value="ECO:0007669"/>
    <property type="project" value="InterPro"/>
</dbReference>
<keyword evidence="2" id="KW-0805">Transcription regulation</keyword>
<protein>
    <submittedName>
        <fullName evidence="4 5">Uncharacterized protein</fullName>
    </submittedName>
</protein>
<comment type="similarity">
    <text evidence="1">Belongs to the mTERF family.</text>
</comment>
<dbReference type="eggNOG" id="KOG1267">
    <property type="taxonomic scope" value="Eukaryota"/>
</dbReference>
<evidence type="ECO:0000256" key="3">
    <source>
        <dbReference type="ARBA" id="ARBA00022946"/>
    </source>
</evidence>
<keyword evidence="6" id="KW-1185">Reference proteome</keyword>
<accession>I1HXF6</accession>
<dbReference type="GO" id="GO:0009507">
    <property type="term" value="C:chloroplast"/>
    <property type="evidence" value="ECO:0000318"/>
    <property type="project" value="GO_Central"/>
</dbReference>
<dbReference type="EMBL" id="CM000882">
    <property type="protein sequence ID" value="KQJ93425.1"/>
    <property type="molecule type" value="Genomic_DNA"/>
</dbReference>
<evidence type="ECO:0000256" key="2">
    <source>
        <dbReference type="ARBA" id="ARBA00022472"/>
    </source>
</evidence>
<dbReference type="InterPro" id="IPR003690">
    <property type="entry name" value="MTERF"/>
</dbReference>
<name>I1HXF6_BRADI</name>
<dbReference type="FunFam" id="1.25.70.10:FF:000016">
    <property type="entry name" value="Mitochondrial transcription termination factor-like"/>
    <property type="match status" value="1"/>
</dbReference>
<evidence type="ECO:0000313" key="4">
    <source>
        <dbReference type="EMBL" id="PNT65925.1"/>
    </source>
</evidence>
<keyword evidence="2" id="KW-0804">Transcription</keyword>
<evidence type="ECO:0000313" key="6">
    <source>
        <dbReference type="Proteomes" id="UP000008810"/>
    </source>
</evidence>
<dbReference type="PANTHER" id="PTHR13068">
    <property type="entry name" value="CGI-12 PROTEIN-RELATED"/>
    <property type="match status" value="1"/>
</dbReference>
<gene>
    <name evidence="5" type="primary">LOC100840237</name>
    <name evidence="4" type="ORF">BRADI_3g04517v3</name>
</gene>
<dbReference type="Proteomes" id="UP000008810">
    <property type="component" value="Chromosome 3"/>
</dbReference>
<dbReference type="InterPro" id="IPR038538">
    <property type="entry name" value="MTERF_sf"/>
</dbReference>
<dbReference type="RefSeq" id="XP_003574975.1">
    <property type="nucleotide sequence ID" value="XM_003574927.4"/>
</dbReference>
<dbReference type="GeneID" id="100840237"/>
<dbReference type="GO" id="GO:0006353">
    <property type="term" value="P:DNA-templated transcription termination"/>
    <property type="evidence" value="ECO:0007669"/>
    <property type="project" value="UniProtKB-KW"/>
</dbReference>
<dbReference type="EnsemblPlants" id="KQJ93425">
    <property type="protein sequence ID" value="KQJ93425"/>
    <property type="gene ID" value="BRADI_3g04517v3"/>
</dbReference>
<dbReference type="OMA" id="YICPYKD"/>
<sequence length="387" mass="42260">MLRLRSCILTHLLSSPSASPGPSLRRLLSAAGAAPAVSTNPSFAVEDYLVDTCGLTRTQALKASTKLSNLKSSTKPDAVVAFLAGLDLSSADIAAVVAKNPRLLCASVERSLAPAIVELTGLGLSRSDIARFFLLAGVSLRLRSIVSKLQYFLPLLGGSSENLLQALKYSSYLLTSDIERVIKPNVALLQECGIGGHDIVRLCKRANWILGINPQRLPAIVEWAEGLGVPRGSGMFIEALQAVAFLSDEKIAVRAEYLKKTFRWSDAETRIAISKAPILLTKSKDILQSKSKFLISEAGLEPAYIAHRPILLKYSLGSRSRPRYYVVNFLKANGLIDLDRDYYNTVTIKEKVFVEKYICPHKEAAPHLAEDYAAACRGEVPTRFRFA</sequence>
<dbReference type="Gramene" id="KQJ93425">
    <property type="protein sequence ID" value="KQJ93425"/>
    <property type="gene ID" value="BRADI_3g04517v3"/>
</dbReference>
<dbReference type="HOGENOM" id="CLU_034145_0_0_1"/>
<dbReference type="AlphaFoldDB" id="I1HXF6"/>
<reference evidence="4" key="2">
    <citation type="submission" date="2017-06" db="EMBL/GenBank/DDBJ databases">
        <title>WGS assembly of Brachypodium distachyon.</title>
        <authorList>
            <consortium name="The International Brachypodium Initiative"/>
            <person name="Lucas S."/>
            <person name="Harmon-Smith M."/>
            <person name="Lail K."/>
            <person name="Tice H."/>
            <person name="Grimwood J."/>
            <person name="Bruce D."/>
            <person name="Barry K."/>
            <person name="Shu S."/>
            <person name="Lindquist E."/>
            <person name="Wang M."/>
            <person name="Pitluck S."/>
            <person name="Vogel J.P."/>
            <person name="Garvin D.F."/>
            <person name="Mockler T.C."/>
            <person name="Schmutz J."/>
            <person name="Rokhsar D."/>
            <person name="Bevan M.W."/>
        </authorList>
    </citation>
    <scope>NUCLEOTIDE SEQUENCE</scope>
    <source>
        <strain evidence="4">Bd21</strain>
    </source>
</reference>
<dbReference type="SMART" id="SM00733">
    <property type="entry name" value="Mterf"/>
    <property type="match status" value="5"/>
</dbReference>